<organism evidence="2">
    <name type="scientific">Rosa rugosa</name>
    <name type="common">Rugosa rose</name>
    <dbReference type="NCBI Taxonomy" id="74645"/>
    <lineage>
        <taxon>Eukaryota</taxon>
        <taxon>Viridiplantae</taxon>
        <taxon>Streptophyta</taxon>
        <taxon>Embryophyta</taxon>
        <taxon>Tracheophyta</taxon>
        <taxon>Spermatophyta</taxon>
        <taxon>Magnoliopsida</taxon>
        <taxon>eudicotyledons</taxon>
        <taxon>Gunneridae</taxon>
        <taxon>Pentapetalae</taxon>
        <taxon>rosids</taxon>
        <taxon>fabids</taxon>
        <taxon>Rosales</taxon>
        <taxon>Rosaceae</taxon>
        <taxon>Rosoideae</taxon>
        <taxon>Rosoideae incertae sedis</taxon>
        <taxon>Rosa</taxon>
    </lineage>
</organism>
<name>J7G302_ROSRU</name>
<dbReference type="EMBL" id="JQ791545">
    <property type="protein sequence ID" value="AFP55579.1"/>
    <property type="molecule type" value="Genomic_DNA"/>
</dbReference>
<evidence type="ECO:0000256" key="1">
    <source>
        <dbReference type="SAM" id="MobiDB-lite"/>
    </source>
</evidence>
<feature type="compositionally biased region" description="Pro residues" evidence="1">
    <location>
        <begin position="107"/>
        <end position="127"/>
    </location>
</feature>
<reference evidence="2" key="2">
    <citation type="submission" date="2012-03" db="EMBL/GenBank/DDBJ databases">
        <authorList>
            <person name="Ayana D.T."/>
            <person name="Kaufmann H."/>
            <person name="Biber A."/>
            <person name="Debener T."/>
        </authorList>
    </citation>
    <scope>NUCLEOTIDE SEQUENCE</scope>
    <source>
        <tissue evidence="2">Leaf</tissue>
    </source>
</reference>
<accession>J7G302</accession>
<dbReference type="AlphaFoldDB" id="J7G302"/>
<feature type="region of interest" description="Disordered" evidence="1">
    <location>
        <begin position="76"/>
        <end position="127"/>
    </location>
</feature>
<evidence type="ECO:0000313" key="2">
    <source>
        <dbReference type="EMBL" id="AFP55579.1"/>
    </source>
</evidence>
<sequence>MAALVAFLQTPHVGKISTHMKLDLQNSIFLFLCLLSFFFFCGSPSSSPDLNHEASNHLSSSPFRLRHGLEEHRRRLKRLLPRRITADTRRATPQSRPATTGSTATEQPPPPPPPLEHLPPPSPPLPTFTPSLHERLVYLRRQISGFFVLGFKGHLNAVMGKHGDKMAAHIFLKSLYDLMGKIPKDVVHATGTTNKNDKKTSVLRKLRVVFKGVDEITDMETAAGGIRKHQSFDVMERAMRFYSSQLHSQVIWMRMYRMKGAGGLCYEFL</sequence>
<protein>
    <submittedName>
        <fullName evidence="2">Uncharacterized protein</fullName>
    </submittedName>
</protein>
<reference evidence="2" key="1">
    <citation type="journal article" date="2012" name="BMC Genomics">
        <title>Evolution of the Rdr1 TNL-cluster in roses and other Rosaceous species.</title>
        <authorList>
            <person name="Terefe-Ayana D."/>
            <person name="Kaufmann H."/>
            <person name="Linde M."/>
            <person name="Debener T."/>
        </authorList>
    </citation>
    <scope>NUCLEOTIDE SEQUENCE</scope>
    <source>
        <tissue evidence="2">Leaf</tissue>
    </source>
</reference>
<feature type="compositionally biased region" description="Polar residues" evidence="1">
    <location>
        <begin position="91"/>
        <end position="106"/>
    </location>
</feature>
<proteinExistence type="predicted"/>